<comment type="caution">
    <text evidence="3">The sequence shown here is derived from an EMBL/GenBank/DDBJ whole genome shotgun (WGS) entry which is preliminary data.</text>
</comment>
<feature type="compositionally biased region" description="Basic and acidic residues" evidence="1">
    <location>
        <begin position="118"/>
        <end position="128"/>
    </location>
</feature>
<sequence>MKVTCRSWMLLGMTPCVDLFVFVGFGHYYIWIFVTDVLGAFHVFHNFRARDLHGYYDMILYGLVIGLDLILSDSSTLTLELTSELYLKLGAVGCFGFDAEMWTTLEDLTMSDVPGDGSHVHTHDHDGSEAPDESPDSILSSEPKPLGKHRPPPPPSILSPGE</sequence>
<keyword evidence="2" id="KW-0812">Transmembrane</keyword>
<reference evidence="3" key="2">
    <citation type="submission" date="2022-01" db="EMBL/GenBank/DDBJ databases">
        <authorList>
            <person name="Yamashiro T."/>
            <person name="Shiraishi A."/>
            <person name="Satake H."/>
            <person name="Nakayama K."/>
        </authorList>
    </citation>
    <scope>NUCLEOTIDE SEQUENCE</scope>
</reference>
<dbReference type="EMBL" id="BQNB010012208">
    <property type="protein sequence ID" value="GJT00607.1"/>
    <property type="molecule type" value="Genomic_DNA"/>
</dbReference>
<keyword evidence="4" id="KW-1185">Reference proteome</keyword>
<feature type="region of interest" description="Disordered" evidence="1">
    <location>
        <begin position="116"/>
        <end position="162"/>
    </location>
</feature>
<evidence type="ECO:0000256" key="2">
    <source>
        <dbReference type="SAM" id="Phobius"/>
    </source>
</evidence>
<keyword evidence="2" id="KW-0472">Membrane</keyword>
<feature type="compositionally biased region" description="Pro residues" evidence="1">
    <location>
        <begin position="152"/>
        <end position="162"/>
    </location>
</feature>
<accession>A0ABQ5AG64</accession>
<evidence type="ECO:0000313" key="4">
    <source>
        <dbReference type="Proteomes" id="UP001151760"/>
    </source>
</evidence>
<proteinExistence type="predicted"/>
<organism evidence="3 4">
    <name type="scientific">Tanacetum coccineum</name>
    <dbReference type="NCBI Taxonomy" id="301880"/>
    <lineage>
        <taxon>Eukaryota</taxon>
        <taxon>Viridiplantae</taxon>
        <taxon>Streptophyta</taxon>
        <taxon>Embryophyta</taxon>
        <taxon>Tracheophyta</taxon>
        <taxon>Spermatophyta</taxon>
        <taxon>Magnoliopsida</taxon>
        <taxon>eudicotyledons</taxon>
        <taxon>Gunneridae</taxon>
        <taxon>Pentapetalae</taxon>
        <taxon>asterids</taxon>
        <taxon>campanulids</taxon>
        <taxon>Asterales</taxon>
        <taxon>Asteraceae</taxon>
        <taxon>Asteroideae</taxon>
        <taxon>Anthemideae</taxon>
        <taxon>Anthemidinae</taxon>
        <taxon>Tanacetum</taxon>
    </lineage>
</organism>
<dbReference type="Proteomes" id="UP001151760">
    <property type="component" value="Unassembled WGS sequence"/>
</dbReference>
<evidence type="ECO:0000313" key="3">
    <source>
        <dbReference type="EMBL" id="GJT00607.1"/>
    </source>
</evidence>
<keyword evidence="2" id="KW-1133">Transmembrane helix</keyword>
<name>A0ABQ5AG64_9ASTR</name>
<reference evidence="3" key="1">
    <citation type="journal article" date="2022" name="Int. J. Mol. Sci.">
        <title>Draft Genome of Tanacetum Coccineum: Genomic Comparison of Closely Related Tanacetum-Family Plants.</title>
        <authorList>
            <person name="Yamashiro T."/>
            <person name="Shiraishi A."/>
            <person name="Nakayama K."/>
            <person name="Satake H."/>
        </authorList>
    </citation>
    <scope>NUCLEOTIDE SEQUENCE</scope>
</reference>
<gene>
    <name evidence="3" type="ORF">Tco_0821776</name>
</gene>
<protein>
    <submittedName>
        <fullName evidence="3">Uncharacterized protein</fullName>
    </submittedName>
</protein>
<evidence type="ECO:0000256" key="1">
    <source>
        <dbReference type="SAM" id="MobiDB-lite"/>
    </source>
</evidence>
<feature type="transmembrane region" description="Helical" evidence="2">
    <location>
        <begin position="7"/>
        <end position="34"/>
    </location>
</feature>